<name>A0ABM5JFY5_DRORH</name>
<dbReference type="InterPro" id="IPR043128">
    <property type="entry name" value="Rev_trsase/Diguanyl_cyclase"/>
</dbReference>
<dbReference type="Gene3D" id="3.30.70.270">
    <property type="match status" value="1"/>
</dbReference>
<dbReference type="InterPro" id="IPR012337">
    <property type="entry name" value="RNaseH-like_sf"/>
</dbReference>
<reference evidence="3" key="1">
    <citation type="journal article" date="2021" name="Elife">
        <title>Highly contiguous assemblies of 101 drosophilid genomes.</title>
        <authorList>
            <person name="Kim B.Y."/>
            <person name="Wang J.R."/>
            <person name="Miller D.E."/>
            <person name="Barmina O."/>
            <person name="Delaney E."/>
            <person name="Thompson A."/>
            <person name="Comeault A.A."/>
            <person name="Peede D."/>
            <person name="D'Agostino E.R."/>
            <person name="Pelaez J."/>
            <person name="Aguilar J.M."/>
            <person name="Haji D."/>
            <person name="Matsunaga T."/>
            <person name="Armstrong E.E."/>
            <person name="Zych M."/>
            <person name="Ogawa Y."/>
            <person name="Stamenkovic-Radak M."/>
            <person name="Jelic M."/>
            <person name="Veselinovic M.S."/>
            <person name="Tanaskovic M."/>
            <person name="Eric P."/>
            <person name="Gao J.J."/>
            <person name="Katoh T.K."/>
            <person name="Toda M.J."/>
            <person name="Watabe H."/>
            <person name="Watada M."/>
            <person name="Davis J.S."/>
            <person name="Moyle L.C."/>
            <person name="Manoli G."/>
            <person name="Bertolini E."/>
            <person name="Kostal V."/>
            <person name="Hawley R.S."/>
            <person name="Takahashi A."/>
            <person name="Jones C.D."/>
            <person name="Price D.K."/>
            <person name="Whiteman N."/>
            <person name="Kopp A."/>
            <person name="Matute D.R."/>
            <person name="Petrov D.A."/>
        </authorList>
    </citation>
    <scope>NUCLEOTIDE SEQUENCE [LARGE SCALE GENOMIC DNA]</scope>
</reference>
<dbReference type="InterPro" id="IPR041588">
    <property type="entry name" value="Integrase_H2C2"/>
</dbReference>
<dbReference type="InterPro" id="IPR008042">
    <property type="entry name" value="Retrotrans_Pao"/>
</dbReference>
<keyword evidence="3" id="KW-1185">Reference proteome</keyword>
<dbReference type="Gene3D" id="3.30.420.10">
    <property type="entry name" value="Ribonuclease H-like superfamily/Ribonuclease H"/>
    <property type="match status" value="1"/>
</dbReference>
<feature type="domain" description="Integrase catalytic" evidence="1">
    <location>
        <begin position="1152"/>
        <end position="1345"/>
    </location>
</feature>
<accession>A0ABM5JFY5</accession>
<evidence type="ECO:0000313" key="3">
    <source>
        <dbReference type="Proteomes" id="UP001652680"/>
    </source>
</evidence>
<dbReference type="InterPro" id="IPR036397">
    <property type="entry name" value="RNaseH_sf"/>
</dbReference>
<dbReference type="SUPFAM" id="SSF56672">
    <property type="entry name" value="DNA/RNA polymerases"/>
    <property type="match status" value="1"/>
</dbReference>
<organism evidence="2 3">
    <name type="scientific">Drosophila rhopaloa</name>
    <name type="common">Fruit fly</name>
    <dbReference type="NCBI Taxonomy" id="1041015"/>
    <lineage>
        <taxon>Eukaryota</taxon>
        <taxon>Metazoa</taxon>
        <taxon>Ecdysozoa</taxon>
        <taxon>Arthropoda</taxon>
        <taxon>Hexapoda</taxon>
        <taxon>Insecta</taxon>
        <taxon>Pterygota</taxon>
        <taxon>Neoptera</taxon>
        <taxon>Endopterygota</taxon>
        <taxon>Diptera</taxon>
        <taxon>Brachycera</taxon>
        <taxon>Muscomorpha</taxon>
        <taxon>Ephydroidea</taxon>
        <taxon>Drosophilidae</taxon>
        <taxon>Drosophila</taxon>
        <taxon>Sophophora</taxon>
    </lineage>
</organism>
<dbReference type="Gene3D" id="3.10.10.10">
    <property type="entry name" value="HIV Type 1 Reverse Transcriptase, subunit A, domain 1"/>
    <property type="match status" value="1"/>
</dbReference>
<proteinExistence type="predicted"/>
<dbReference type="PANTHER" id="PTHR47331">
    <property type="entry name" value="PHD-TYPE DOMAIN-CONTAINING PROTEIN"/>
    <property type="match status" value="1"/>
</dbReference>
<dbReference type="RefSeq" id="XP_044317748.1">
    <property type="nucleotide sequence ID" value="XM_044461813.1"/>
</dbReference>
<evidence type="ECO:0000313" key="2">
    <source>
        <dbReference type="EnsemblMetazoa" id="XP_044317748.1"/>
    </source>
</evidence>
<dbReference type="Pfam" id="PF17921">
    <property type="entry name" value="Integrase_H2C2"/>
    <property type="match status" value="1"/>
</dbReference>
<dbReference type="InterPro" id="IPR001584">
    <property type="entry name" value="Integrase_cat-core"/>
</dbReference>
<dbReference type="Gene3D" id="1.10.340.70">
    <property type="match status" value="1"/>
</dbReference>
<dbReference type="InterPro" id="IPR040676">
    <property type="entry name" value="DUF5641"/>
</dbReference>
<dbReference type="GeneID" id="123038121"/>
<dbReference type="EnsemblMetazoa" id="XM_044461813.1">
    <property type="protein sequence ID" value="XP_044317748.1"/>
    <property type="gene ID" value="LOC123038121"/>
</dbReference>
<dbReference type="Pfam" id="PF03564">
    <property type="entry name" value="DUF1759"/>
    <property type="match status" value="1"/>
</dbReference>
<dbReference type="InterPro" id="IPR043502">
    <property type="entry name" value="DNA/RNA_pol_sf"/>
</dbReference>
<dbReference type="Proteomes" id="UP001652680">
    <property type="component" value="Unassembled WGS sequence"/>
</dbReference>
<dbReference type="InterPro" id="IPR005312">
    <property type="entry name" value="DUF1759"/>
</dbReference>
<dbReference type="Pfam" id="PF05380">
    <property type="entry name" value="Peptidase_A17"/>
    <property type="match status" value="1"/>
</dbReference>
<protein>
    <recommendedName>
        <fullName evidence="1">Integrase catalytic domain-containing protein</fullName>
    </recommendedName>
</protein>
<dbReference type="SUPFAM" id="SSF53098">
    <property type="entry name" value="Ribonuclease H-like"/>
    <property type="match status" value="1"/>
</dbReference>
<dbReference type="PROSITE" id="PS50994">
    <property type="entry name" value="INTEGRASE"/>
    <property type="match status" value="1"/>
</dbReference>
<reference evidence="2" key="2">
    <citation type="submission" date="2025-05" db="UniProtKB">
        <authorList>
            <consortium name="EnsemblMetazoa"/>
        </authorList>
    </citation>
    <scope>IDENTIFICATION</scope>
</reference>
<evidence type="ECO:0000259" key="1">
    <source>
        <dbReference type="PROSITE" id="PS50994"/>
    </source>
</evidence>
<dbReference type="PANTHER" id="PTHR47331:SF1">
    <property type="entry name" value="GAG-LIKE PROTEIN"/>
    <property type="match status" value="1"/>
</dbReference>
<dbReference type="Pfam" id="PF18701">
    <property type="entry name" value="DUF5641"/>
    <property type="match status" value="1"/>
</dbReference>
<sequence length="1434" mass="163641">MKPESADLDKLVNLQSDRHQALRLDQVEELLNAFRETHSVIVNLDGFSDSSYATKNFQSEFEERYMDAYCALAEDFDRLGPENTTPTAAAGNADPELRVNMPQMSVPKFSGACVDWPGYYDAFTSLIHNNNNLSNVQRLHFLKESLPISRDNDIRQMQLTDVNYAVAWGMMIKRLQKDSTDSLRSMLSTVNVCLAAFRRVQALGGESQHWLAHYIASKLPKETHNAWEHHQDVDSAYVLNSVTSGLPSLSFSPKRWDHIQGLPLADPNYYRSKRVDLILGVDLLAQIMLPDTKIGLPDEPIAQNTRLGWILSGRAEGVIKSSELRCHRVTLDTESLLKRFCEVESVPDRSTETEEDTWCETFFQETHARRSDGRYVVRLPFKTYLDPTMVLGRSHQMALNRFIQLERRLSNNPGRWNKYAEEIEEYFSLEQIAPAVGSESSLMKRTSSNMHVASCVLPHHAVFKEELHSIKQRIVFDASSRTSNGRSLNDILCIGPTLQNDMSSVILNWRKYRFVFTADIQKMYRCIDVHPEDAQYQRILWRAADRAINVFALSTLTFGTASAPFTAIRVIQQLAKDEQLSFPKAKEVLMNEIYVDDILSGGHTIEEAKDKRLQVSGAIKSARMELRKWASNDSRLLLSIPSEYHCTQTLLSWDTTDPIKALGMYWLQNKDCFKYQINFEMPVSSTKRMILSSIARLFDPLGLIAPVIISGKLILKEVTMAKTKQADGTQTVLDWDDAVPDNIAERWRVFRDHLLRIGEISIDRWIHYTPSSISSVQMHAFCDGSSTSYAAAVYLRVEHQDGRCYTSLMAAKSKVTPTKPLTIPRTELSGAVLAIKLVRWLTMAKFLSSLRVQTFYWTDATIVLHWLHGDVNKWKTFVANRVAFVLDHSSPIQWRHVSTTENPADCATRGLTPIELKDFELWWRGPEWLVRNQDCWPSTDFGQIGINDAALEAKVAKMRVHHAVPQPSFLERFSTLSQALRVTAYIMRFKDNASGKVDRRLGPLITEELDYALLAVVRIVQRESFATDLSAVRNSKRLPSRSKLLNLSPILEEGILRVRGRLRHSSLSHERRHPIILPSSHHFTELVIRHSHCLTLHGGAQLTLAHARQRFWILTGRQAVRRVIRKCVRCFRTRPTTTAQLMGDLPVHRVNPPSRPFIATGVDYTGAIEIKAARLRGTSFYKEYIAVFICLATKAVHLEAVTGLTTEHFLLALDRFTGRRGMVQHLYSDNGTNFVGADNVMKTVYGQLQADYEKLIAPKLASQRTTWHFNPPLSPNFGGLWEANVKSVKHHLKRVIADRRLTYEELSTVLVSIEACLNSRPLCPLTADPDDLEVLTPAHFLIGDSMLAPPEYQPQSRSFAEQFLIQQTMIRHFWKAWSRDWLAHLQQRPKWCQETESFQLNDLVIIKDDRFPHRNGCSGVLWRCTQGRTHWSGW</sequence>